<reference evidence="1 2" key="1">
    <citation type="journal article" date="2022" name="Nat. Genet.">
        <title>Improved pea reference genome and pan-genome highlight genomic features and evolutionary characteristics.</title>
        <authorList>
            <person name="Yang T."/>
            <person name="Liu R."/>
            <person name="Luo Y."/>
            <person name="Hu S."/>
            <person name="Wang D."/>
            <person name="Wang C."/>
            <person name="Pandey M.K."/>
            <person name="Ge S."/>
            <person name="Xu Q."/>
            <person name="Li N."/>
            <person name="Li G."/>
            <person name="Huang Y."/>
            <person name="Saxena R.K."/>
            <person name="Ji Y."/>
            <person name="Li M."/>
            <person name="Yan X."/>
            <person name="He Y."/>
            <person name="Liu Y."/>
            <person name="Wang X."/>
            <person name="Xiang C."/>
            <person name="Varshney R.K."/>
            <person name="Ding H."/>
            <person name="Gao S."/>
            <person name="Zong X."/>
        </authorList>
    </citation>
    <scope>NUCLEOTIDE SEQUENCE [LARGE SCALE GENOMIC DNA]</scope>
    <source>
        <strain evidence="1 2">cv. Zhongwan 6</strain>
    </source>
</reference>
<proteinExistence type="predicted"/>
<gene>
    <name evidence="1" type="ORF">KIW84_071541</name>
</gene>
<comment type="caution">
    <text evidence="1">The sequence shown here is derived from an EMBL/GenBank/DDBJ whole genome shotgun (WGS) entry which is preliminary data.</text>
</comment>
<evidence type="ECO:0008006" key="3">
    <source>
        <dbReference type="Google" id="ProtNLM"/>
    </source>
</evidence>
<dbReference type="PANTHER" id="PTHR31973:SF187">
    <property type="entry name" value="MUTATOR TRANSPOSASE MUDRA PROTEIN"/>
    <property type="match status" value="1"/>
</dbReference>
<accession>A0A9D4VKH4</accession>
<evidence type="ECO:0000313" key="2">
    <source>
        <dbReference type="Proteomes" id="UP001058974"/>
    </source>
</evidence>
<keyword evidence="2" id="KW-1185">Reference proteome</keyword>
<organism evidence="1 2">
    <name type="scientific">Pisum sativum</name>
    <name type="common">Garden pea</name>
    <name type="synonym">Lathyrus oleraceus</name>
    <dbReference type="NCBI Taxonomy" id="3888"/>
    <lineage>
        <taxon>Eukaryota</taxon>
        <taxon>Viridiplantae</taxon>
        <taxon>Streptophyta</taxon>
        <taxon>Embryophyta</taxon>
        <taxon>Tracheophyta</taxon>
        <taxon>Spermatophyta</taxon>
        <taxon>Magnoliopsida</taxon>
        <taxon>eudicotyledons</taxon>
        <taxon>Gunneridae</taxon>
        <taxon>Pentapetalae</taxon>
        <taxon>rosids</taxon>
        <taxon>fabids</taxon>
        <taxon>Fabales</taxon>
        <taxon>Fabaceae</taxon>
        <taxon>Papilionoideae</taxon>
        <taxon>50 kb inversion clade</taxon>
        <taxon>NPAAA clade</taxon>
        <taxon>Hologalegina</taxon>
        <taxon>IRL clade</taxon>
        <taxon>Fabeae</taxon>
        <taxon>Lathyrus</taxon>
    </lineage>
</organism>
<dbReference type="AlphaFoldDB" id="A0A9D4VKH4"/>
<protein>
    <recommendedName>
        <fullName evidence="3">Transposase MuDR plant domain-containing protein</fullName>
    </recommendedName>
</protein>
<dbReference type="Gramene" id="Psat07G0154100-T1">
    <property type="protein sequence ID" value="KAI5384574.1"/>
    <property type="gene ID" value="KIW84_071541"/>
</dbReference>
<evidence type="ECO:0000313" key="1">
    <source>
        <dbReference type="EMBL" id="KAI5384574.1"/>
    </source>
</evidence>
<dbReference type="PANTHER" id="PTHR31973">
    <property type="entry name" value="POLYPROTEIN, PUTATIVE-RELATED"/>
    <property type="match status" value="1"/>
</dbReference>
<sequence>MKVWMNVEMKWVYEGLSEGVDGELRDCENPSELMNNIFITQEAGKEHVNEEEYMTDELDSGAGDDSCDDRPSVIRFKEDGVLSKHFTFKVGMEFSSLKQFNKVILEHNMLIGKEVSRVLTTTIFRIKTLFHKHKCGRRFFNKSVKVEWVAKVIIDGSKNNTKMKLNEVVAYVRLRCATEIPYCIAFKARQLARQVVERDYNKKYNLFWSYGVELRTVSPGKKN</sequence>
<name>A0A9D4VKH4_PEA</name>
<dbReference type="Proteomes" id="UP001058974">
    <property type="component" value="Chromosome 7"/>
</dbReference>
<dbReference type="EMBL" id="JAMSHJ010000007">
    <property type="protein sequence ID" value="KAI5384574.1"/>
    <property type="molecule type" value="Genomic_DNA"/>
</dbReference>